<name>A0A1G6E1J8_9HYPH</name>
<comment type="subunit">
    <text evidence="4">Interacts with 100S ribosomes.</text>
</comment>
<reference evidence="7 8" key="1">
    <citation type="submission" date="2016-10" db="EMBL/GenBank/DDBJ databases">
        <authorList>
            <person name="de Groot N.N."/>
        </authorList>
    </citation>
    <scope>NUCLEOTIDE SEQUENCE [LARGE SCALE GENOMIC DNA]</scope>
    <source>
        <strain evidence="7 8">ATCC 35022</strain>
    </source>
</reference>
<dbReference type="Pfam" id="PF16321">
    <property type="entry name" value="Ribosom_S30AE_C"/>
    <property type="match status" value="1"/>
</dbReference>
<evidence type="ECO:0000256" key="1">
    <source>
        <dbReference type="ARBA" id="ARBA00022845"/>
    </source>
</evidence>
<evidence type="ECO:0000256" key="2">
    <source>
        <dbReference type="ARBA" id="ARBA00038695"/>
    </source>
</evidence>
<evidence type="ECO:0000256" key="5">
    <source>
        <dbReference type="SAM" id="Coils"/>
    </source>
</evidence>
<comment type="function">
    <text evidence="4">Required for dimerization of active 70S ribosomes into 100S ribosomes in stationary phase; 100S ribosomes are translationally inactive and sometimes present during exponential growth.</text>
</comment>
<dbReference type="RefSeq" id="WP_090879300.1">
    <property type="nucleotide sequence ID" value="NZ_FMXQ01000009.1"/>
</dbReference>
<dbReference type="CDD" id="cd00552">
    <property type="entry name" value="RaiA"/>
    <property type="match status" value="1"/>
</dbReference>
<comment type="subcellular location">
    <subcellularLocation>
        <location evidence="4">Cytoplasm</location>
    </subcellularLocation>
</comment>
<protein>
    <recommendedName>
        <fullName evidence="3 4">Ribosome hibernation promoting factor</fullName>
        <shortName evidence="4">HPF</shortName>
    </recommendedName>
</protein>
<dbReference type="InterPro" id="IPR038416">
    <property type="entry name" value="Ribosom_S30AE_C_sf"/>
</dbReference>
<evidence type="ECO:0000313" key="8">
    <source>
        <dbReference type="Proteomes" id="UP000199071"/>
    </source>
</evidence>
<comment type="similarity">
    <text evidence="4">Belongs to the HPF/YfiA ribosome-associated protein family. Long HPF subfamily.</text>
</comment>
<accession>A0A1G6E1J8</accession>
<keyword evidence="8" id="KW-1185">Reference proteome</keyword>
<dbReference type="GO" id="GO:0045900">
    <property type="term" value="P:negative regulation of translational elongation"/>
    <property type="evidence" value="ECO:0007669"/>
    <property type="project" value="TreeGrafter"/>
</dbReference>
<dbReference type="GO" id="GO:0022627">
    <property type="term" value="C:cytosolic small ribosomal subunit"/>
    <property type="evidence" value="ECO:0007669"/>
    <property type="project" value="TreeGrafter"/>
</dbReference>
<dbReference type="Proteomes" id="UP000199071">
    <property type="component" value="Unassembled WGS sequence"/>
</dbReference>
<gene>
    <name evidence="4" type="primary">hpf</name>
    <name evidence="7" type="ORF">SAMN02982931_04045</name>
</gene>
<dbReference type="InterPro" id="IPR034694">
    <property type="entry name" value="HPF_long/plastid"/>
</dbReference>
<dbReference type="Pfam" id="PF02482">
    <property type="entry name" value="Ribosomal_S30AE"/>
    <property type="match status" value="1"/>
</dbReference>
<feature type="domain" description="Sigma 54 modulation/S30EA ribosomal protein C-terminal" evidence="6">
    <location>
        <begin position="127"/>
        <end position="180"/>
    </location>
</feature>
<dbReference type="InterPro" id="IPR032528">
    <property type="entry name" value="Ribosom_S30AE_C"/>
</dbReference>
<evidence type="ECO:0000259" key="6">
    <source>
        <dbReference type="Pfam" id="PF16321"/>
    </source>
</evidence>
<dbReference type="AlphaFoldDB" id="A0A1G6E1J8"/>
<keyword evidence="1 4" id="KW-0810">Translation regulation</keyword>
<keyword evidence="5" id="KW-0175">Coiled coil</keyword>
<evidence type="ECO:0000256" key="3">
    <source>
        <dbReference type="ARBA" id="ARBA00041148"/>
    </source>
</evidence>
<dbReference type="HAMAP" id="MF_00839">
    <property type="entry name" value="HPF"/>
    <property type="match status" value="1"/>
</dbReference>
<dbReference type="Gene3D" id="3.30.160.100">
    <property type="entry name" value="Ribosome hibernation promotion factor-like"/>
    <property type="match status" value="1"/>
</dbReference>
<dbReference type="InterPro" id="IPR050574">
    <property type="entry name" value="HPF/YfiA_ribosome-assoc"/>
</dbReference>
<dbReference type="Gene3D" id="3.30.505.50">
    <property type="entry name" value="Sigma 54 modulation/S30EA ribosomal protein, C-terminal domain"/>
    <property type="match status" value="1"/>
</dbReference>
<dbReference type="EMBL" id="FMXQ01000009">
    <property type="protein sequence ID" value="SDB51261.1"/>
    <property type="molecule type" value="Genomic_DNA"/>
</dbReference>
<dbReference type="PANTHER" id="PTHR33231">
    <property type="entry name" value="30S RIBOSOMAL PROTEIN"/>
    <property type="match status" value="1"/>
</dbReference>
<dbReference type="GO" id="GO:0043024">
    <property type="term" value="F:ribosomal small subunit binding"/>
    <property type="evidence" value="ECO:0007669"/>
    <property type="project" value="TreeGrafter"/>
</dbReference>
<sequence>MTLQISGKNMDIGDALRTYVDSRVSDALAKYFDGGFTGHVTVEPEGSGYKSDCTVHLDTGVVLQAHGQSQDVYKSFDIAAERIEKRLRRYKRRLKDHHANRRDVAEPAASYVLAAIDEDEEVAADYSPTIIAEETTNLETLTVGEAVIAMDFTEAAIFVFRNAGHGGINVVYRRPDGHIGWVDPSLKTTRTSADD</sequence>
<dbReference type="PANTHER" id="PTHR33231:SF1">
    <property type="entry name" value="30S RIBOSOMAL PROTEIN"/>
    <property type="match status" value="1"/>
</dbReference>
<dbReference type="OrthoDB" id="9794975at2"/>
<dbReference type="NCBIfam" id="TIGR00741">
    <property type="entry name" value="yfiA"/>
    <property type="match status" value="1"/>
</dbReference>
<evidence type="ECO:0000256" key="4">
    <source>
        <dbReference type="HAMAP-Rule" id="MF_00839"/>
    </source>
</evidence>
<dbReference type="InterPro" id="IPR036567">
    <property type="entry name" value="RHF-like"/>
</dbReference>
<proteinExistence type="inferred from homology"/>
<evidence type="ECO:0000313" key="7">
    <source>
        <dbReference type="EMBL" id="SDB51261.1"/>
    </source>
</evidence>
<comment type="subunit">
    <text evidence="2">Associates exclusively with 100S ribosomes, which are dimers of 70S ribosomes.</text>
</comment>
<dbReference type="STRING" id="665467.SAMN02982931_04045"/>
<dbReference type="InterPro" id="IPR003489">
    <property type="entry name" value="RHF/RaiA"/>
</dbReference>
<dbReference type="SUPFAM" id="SSF69754">
    <property type="entry name" value="Ribosome binding protein Y (YfiA homologue)"/>
    <property type="match status" value="1"/>
</dbReference>
<keyword evidence="4" id="KW-0963">Cytoplasm</keyword>
<feature type="coiled-coil region" evidence="5">
    <location>
        <begin position="73"/>
        <end position="100"/>
    </location>
</feature>
<organism evidence="7 8">
    <name type="scientific">Bauldia litoralis</name>
    <dbReference type="NCBI Taxonomy" id="665467"/>
    <lineage>
        <taxon>Bacteria</taxon>
        <taxon>Pseudomonadati</taxon>
        <taxon>Pseudomonadota</taxon>
        <taxon>Alphaproteobacteria</taxon>
        <taxon>Hyphomicrobiales</taxon>
        <taxon>Kaistiaceae</taxon>
        <taxon>Bauldia</taxon>
    </lineage>
</organism>